<dbReference type="SUPFAM" id="SSF56112">
    <property type="entry name" value="Protein kinase-like (PK-like)"/>
    <property type="match status" value="1"/>
</dbReference>
<sequence>MTLLQIADGDSAFERTRKAFTEQGFERDILFLCKDKKLDKIVIAHDYGEMETSERGVSEYVFYTIFELANHDVRSALLSGRRGDLAWVCQTAHDMAVGVSQLHTQEIAHNDLRPSNVLCFSDTQKIADLGRATSANHAGPWDPLMHPGARAYRPPECWGYGYIQPRQYGRVTFDARAQSDLFLLGAMMLFLVSEISYTQKLRICLRPEYDPGNNGRVSFVDALPHINVAHAKALSDVKSEIESAFDAKYSVVYDEYIELCKMLVDPDPSVRGDPRMQQIGAPRSSLQRIISRLDYLGKKASLIARK</sequence>
<dbReference type="RefSeq" id="WP_371392530.1">
    <property type="nucleotide sequence ID" value="NZ_CP163421.1"/>
</dbReference>
<dbReference type="Gene3D" id="1.10.510.10">
    <property type="entry name" value="Transferase(Phosphotransferase) domain 1"/>
    <property type="match status" value="1"/>
</dbReference>
<dbReference type="Proteomes" id="UP001596024">
    <property type="component" value="Unassembled WGS sequence"/>
</dbReference>
<dbReference type="PROSITE" id="PS50011">
    <property type="entry name" value="PROTEIN_KINASE_DOM"/>
    <property type="match status" value="1"/>
</dbReference>
<evidence type="ECO:0000313" key="3">
    <source>
        <dbReference type="Proteomes" id="UP001596024"/>
    </source>
</evidence>
<accession>A0ABV9NCA1</accession>
<dbReference type="InterPro" id="IPR011009">
    <property type="entry name" value="Kinase-like_dom_sf"/>
</dbReference>
<gene>
    <name evidence="2" type="ORF">ACFPB0_08255</name>
</gene>
<reference evidence="3" key="1">
    <citation type="journal article" date="2019" name="Int. J. Syst. Evol. Microbiol.">
        <title>The Global Catalogue of Microorganisms (GCM) 10K type strain sequencing project: providing services to taxonomists for standard genome sequencing and annotation.</title>
        <authorList>
            <consortium name="The Broad Institute Genomics Platform"/>
            <consortium name="The Broad Institute Genome Sequencing Center for Infectious Disease"/>
            <person name="Wu L."/>
            <person name="Ma J."/>
        </authorList>
    </citation>
    <scope>NUCLEOTIDE SEQUENCE [LARGE SCALE GENOMIC DNA]</scope>
    <source>
        <strain evidence="3">CCUG 62981</strain>
    </source>
</reference>
<protein>
    <recommendedName>
        <fullName evidence="1">Protein kinase domain-containing protein</fullName>
    </recommendedName>
</protein>
<dbReference type="InterPro" id="IPR000719">
    <property type="entry name" value="Prot_kinase_dom"/>
</dbReference>
<dbReference type="Pfam" id="PF00069">
    <property type="entry name" value="Pkinase"/>
    <property type="match status" value="1"/>
</dbReference>
<name>A0ABV9NCA1_9PROT</name>
<dbReference type="InterPro" id="IPR051681">
    <property type="entry name" value="Ser/Thr_Kinases-Pseudokinases"/>
</dbReference>
<proteinExistence type="predicted"/>
<comment type="caution">
    <text evidence="2">The sequence shown here is derived from an EMBL/GenBank/DDBJ whole genome shotgun (WGS) entry which is preliminary data.</text>
</comment>
<evidence type="ECO:0000259" key="1">
    <source>
        <dbReference type="PROSITE" id="PS50011"/>
    </source>
</evidence>
<organism evidence="2 3">
    <name type="scientific">Glycocaulis abyssi</name>
    <dbReference type="NCBI Taxonomy" id="1433403"/>
    <lineage>
        <taxon>Bacteria</taxon>
        <taxon>Pseudomonadati</taxon>
        <taxon>Pseudomonadota</taxon>
        <taxon>Alphaproteobacteria</taxon>
        <taxon>Maricaulales</taxon>
        <taxon>Maricaulaceae</taxon>
        <taxon>Glycocaulis</taxon>
    </lineage>
</organism>
<dbReference type="PANTHER" id="PTHR44329">
    <property type="entry name" value="SERINE/THREONINE-PROTEIN KINASE TNNI3K-RELATED"/>
    <property type="match status" value="1"/>
</dbReference>
<keyword evidence="3" id="KW-1185">Reference proteome</keyword>
<feature type="domain" description="Protein kinase" evidence="1">
    <location>
        <begin position="1"/>
        <end position="296"/>
    </location>
</feature>
<dbReference type="SMART" id="SM00220">
    <property type="entry name" value="S_TKc"/>
    <property type="match status" value="1"/>
</dbReference>
<evidence type="ECO:0000313" key="2">
    <source>
        <dbReference type="EMBL" id="MFC4725280.1"/>
    </source>
</evidence>
<dbReference type="EMBL" id="JBHSGQ010000003">
    <property type="protein sequence ID" value="MFC4725280.1"/>
    <property type="molecule type" value="Genomic_DNA"/>
</dbReference>